<evidence type="ECO:0000313" key="3">
    <source>
        <dbReference type="Proteomes" id="UP000198287"/>
    </source>
</evidence>
<evidence type="ECO:0000313" key="2">
    <source>
        <dbReference type="EMBL" id="OXA50346.1"/>
    </source>
</evidence>
<feature type="chain" id="PRO_5013393544" evidence="1">
    <location>
        <begin position="23"/>
        <end position="522"/>
    </location>
</feature>
<accession>A0A226E1K6</accession>
<proteinExistence type="predicted"/>
<keyword evidence="1" id="KW-0732">Signal</keyword>
<dbReference type="EMBL" id="LNIX01000009">
    <property type="protein sequence ID" value="OXA50346.1"/>
    <property type="molecule type" value="Genomic_DNA"/>
</dbReference>
<gene>
    <name evidence="2" type="ORF">Fcan01_14827</name>
</gene>
<feature type="signal peptide" evidence="1">
    <location>
        <begin position="1"/>
        <end position="22"/>
    </location>
</feature>
<comment type="caution">
    <text evidence="2">The sequence shown here is derived from an EMBL/GenBank/DDBJ whole genome shotgun (WGS) entry which is preliminary data.</text>
</comment>
<dbReference type="OrthoDB" id="504708at2759"/>
<dbReference type="Proteomes" id="UP000198287">
    <property type="component" value="Unassembled WGS sequence"/>
</dbReference>
<evidence type="ECO:0000256" key="1">
    <source>
        <dbReference type="SAM" id="SignalP"/>
    </source>
</evidence>
<organism evidence="2 3">
    <name type="scientific">Folsomia candida</name>
    <name type="common">Springtail</name>
    <dbReference type="NCBI Taxonomy" id="158441"/>
    <lineage>
        <taxon>Eukaryota</taxon>
        <taxon>Metazoa</taxon>
        <taxon>Ecdysozoa</taxon>
        <taxon>Arthropoda</taxon>
        <taxon>Hexapoda</taxon>
        <taxon>Collembola</taxon>
        <taxon>Entomobryomorpha</taxon>
        <taxon>Isotomoidea</taxon>
        <taxon>Isotomidae</taxon>
        <taxon>Proisotominae</taxon>
        <taxon>Folsomia</taxon>
    </lineage>
</organism>
<sequence length="522" mass="57047">MSEKFSIVISILTNYLLLQSNCVILQGYNERCELYDETSTCDHSVGIMCIDSGLKGYRCRCPNDAQFGTVYDPKRNKCVGKVWNSCVNPVPSSPRPGNFNLNETLCVENAECNAKLYHLPICMCKSGFVELDEEGTCVPAAKYGESCDNDKIQCDPKASISCNPDGKCGCKAESHQFYDHEQEKCVTFVGGNCTRDDECVPKAVCGRSGESGHPPPGHLLIPGRQPGGGRIFIGSLVGIGRRDIIFGSGEAQQTAEEGGYYSPPNFNNRPFPNNRLHFGGGNSQGKCACRSGYSKTKDGFCLPSYGTECLPRDRNGANFTTEICNPDQFLECLGAPSSGHYEGKSGFRCQCRNPLNERFDKKLGKCVSLAGRRCRLSSVYPSCSEGSECVDGICECRNGTSLAHNTGQCKLDFNERCSPGECNAANGLICHGKTQTCLCMDSYLNYDPRKRSCLAEIGSPCGYFEFNQNLDYFPIELIPTTKRRESPSVFINCEVGAVCQPRMGEGATNTDKITEFTCVAKS</sequence>
<reference evidence="2 3" key="1">
    <citation type="submission" date="2015-12" db="EMBL/GenBank/DDBJ databases">
        <title>The genome of Folsomia candida.</title>
        <authorList>
            <person name="Faddeeva A."/>
            <person name="Derks M.F."/>
            <person name="Anvar Y."/>
            <person name="Smit S."/>
            <person name="Van Straalen N."/>
            <person name="Roelofs D."/>
        </authorList>
    </citation>
    <scope>NUCLEOTIDE SEQUENCE [LARGE SCALE GENOMIC DNA]</scope>
    <source>
        <strain evidence="2 3">VU population</strain>
        <tissue evidence="2">Whole body</tissue>
    </source>
</reference>
<dbReference type="AlphaFoldDB" id="A0A226E1K6"/>
<protein>
    <submittedName>
        <fullName evidence="2">Teneurin-1</fullName>
    </submittedName>
</protein>
<name>A0A226E1K6_FOLCA</name>
<keyword evidence="3" id="KW-1185">Reference proteome</keyword>